<reference evidence="1" key="1">
    <citation type="submission" date="2021-01" db="EMBL/GenBank/DDBJ databases">
        <title>A chromosome-scale assembly of European eel, Anguilla anguilla.</title>
        <authorList>
            <person name="Henkel C."/>
            <person name="Jong-Raadsen S.A."/>
            <person name="Dufour S."/>
            <person name="Weltzien F.-A."/>
            <person name="Palstra A.P."/>
            <person name="Pelster B."/>
            <person name="Spaink H.P."/>
            <person name="Van Den Thillart G.E."/>
            <person name="Jansen H."/>
            <person name="Zahm M."/>
            <person name="Klopp C."/>
            <person name="Cedric C."/>
            <person name="Louis A."/>
            <person name="Berthelot C."/>
            <person name="Parey E."/>
            <person name="Roest Crollius H."/>
            <person name="Montfort J."/>
            <person name="Robinson-Rechavi M."/>
            <person name="Bucao C."/>
            <person name="Bouchez O."/>
            <person name="Gislard M."/>
            <person name="Lluch J."/>
            <person name="Milhes M."/>
            <person name="Lampietro C."/>
            <person name="Lopez Roques C."/>
            <person name="Donnadieu C."/>
            <person name="Braasch I."/>
            <person name="Desvignes T."/>
            <person name="Postlethwait J."/>
            <person name="Bobe J."/>
            <person name="Guiguen Y."/>
            <person name="Dirks R."/>
        </authorList>
    </citation>
    <scope>NUCLEOTIDE SEQUENCE</scope>
    <source>
        <strain evidence="1">Tag_6206</strain>
        <tissue evidence="1">Liver</tissue>
    </source>
</reference>
<keyword evidence="2" id="KW-1185">Reference proteome</keyword>
<dbReference type="AlphaFoldDB" id="A0A9D3MWE7"/>
<proteinExistence type="predicted"/>
<accession>A0A9D3MWE7</accession>
<comment type="caution">
    <text evidence="1">The sequence shown here is derived from an EMBL/GenBank/DDBJ whole genome shotgun (WGS) entry which is preliminary data.</text>
</comment>
<evidence type="ECO:0000313" key="1">
    <source>
        <dbReference type="EMBL" id="KAG5855363.1"/>
    </source>
</evidence>
<organism evidence="1 2">
    <name type="scientific">Anguilla anguilla</name>
    <name type="common">European freshwater eel</name>
    <name type="synonym">Muraena anguilla</name>
    <dbReference type="NCBI Taxonomy" id="7936"/>
    <lineage>
        <taxon>Eukaryota</taxon>
        <taxon>Metazoa</taxon>
        <taxon>Chordata</taxon>
        <taxon>Craniata</taxon>
        <taxon>Vertebrata</taxon>
        <taxon>Euteleostomi</taxon>
        <taxon>Actinopterygii</taxon>
        <taxon>Neopterygii</taxon>
        <taxon>Teleostei</taxon>
        <taxon>Anguilliformes</taxon>
        <taxon>Anguillidae</taxon>
        <taxon>Anguilla</taxon>
    </lineage>
</organism>
<dbReference type="Proteomes" id="UP001044222">
    <property type="component" value="Unassembled WGS sequence"/>
</dbReference>
<name>A0A9D3MWE7_ANGAN</name>
<evidence type="ECO:0000313" key="2">
    <source>
        <dbReference type="Proteomes" id="UP001044222"/>
    </source>
</evidence>
<dbReference type="EMBL" id="JAFIRN010000002">
    <property type="protein sequence ID" value="KAG5855363.1"/>
    <property type="molecule type" value="Genomic_DNA"/>
</dbReference>
<gene>
    <name evidence="1" type="ORF">ANANG_G00048300</name>
</gene>
<protein>
    <submittedName>
        <fullName evidence="1">Uncharacterized protein</fullName>
    </submittedName>
</protein>
<sequence>MQIHATQQNIDTISPLLIRQFDVELQQFSKANLKPPLSLLFHRETSFLGHVLGKDWVVIDPTKWRYVNTELLEGVAPDRKRKESVP</sequence>